<dbReference type="AlphaFoldDB" id="A0AAV3SSB6"/>
<feature type="region of interest" description="Disordered" evidence="1">
    <location>
        <begin position="73"/>
        <end position="96"/>
    </location>
</feature>
<dbReference type="Pfam" id="PF20509">
    <property type="entry name" value="DUF6735"/>
    <property type="match status" value="1"/>
</dbReference>
<reference evidence="2" key="1">
    <citation type="journal article" date="2014" name="Int. J. Syst. Evol. Microbiol.">
        <title>Complete genome sequence of Corynebacterium casei LMG S-19264T (=DSM 44701T), isolated from a smear-ripened cheese.</title>
        <authorList>
            <consortium name="US DOE Joint Genome Institute (JGI-PGF)"/>
            <person name="Walter F."/>
            <person name="Albersmeier A."/>
            <person name="Kalinowski J."/>
            <person name="Ruckert C."/>
        </authorList>
    </citation>
    <scope>NUCLEOTIDE SEQUENCE</scope>
    <source>
        <strain evidence="2">JCM 14265</strain>
    </source>
</reference>
<gene>
    <name evidence="2" type="ORF">GCM10008994_14950</name>
</gene>
<reference evidence="2" key="2">
    <citation type="submission" date="2023-12" db="EMBL/GenBank/DDBJ databases">
        <authorList>
            <person name="Sun Q."/>
            <person name="Inoue M."/>
        </authorList>
    </citation>
    <scope>NUCLEOTIDE SEQUENCE</scope>
    <source>
        <strain evidence="2">JCM 14265</strain>
    </source>
</reference>
<evidence type="ECO:0000256" key="1">
    <source>
        <dbReference type="SAM" id="MobiDB-lite"/>
    </source>
</evidence>
<dbReference type="InterPro" id="IPR046622">
    <property type="entry name" value="DUF6735"/>
</dbReference>
<evidence type="ECO:0000313" key="2">
    <source>
        <dbReference type="EMBL" id="GAA0540868.1"/>
    </source>
</evidence>
<proteinExistence type="predicted"/>
<dbReference type="EMBL" id="BAAADQ010000006">
    <property type="protein sequence ID" value="GAA0540868.1"/>
    <property type="molecule type" value="Genomic_DNA"/>
</dbReference>
<comment type="caution">
    <text evidence="2">The sequence shown here is derived from an EMBL/GenBank/DDBJ whole genome shotgun (WGS) entry which is preliminary data.</text>
</comment>
<organism evidence="2 3">
    <name type="scientific">Halorubrum ejinorense</name>
    <dbReference type="NCBI Taxonomy" id="425309"/>
    <lineage>
        <taxon>Archaea</taxon>
        <taxon>Methanobacteriati</taxon>
        <taxon>Methanobacteriota</taxon>
        <taxon>Stenosarchaea group</taxon>
        <taxon>Halobacteria</taxon>
        <taxon>Halobacteriales</taxon>
        <taxon>Haloferacaceae</taxon>
        <taxon>Halorubrum</taxon>
    </lineage>
</organism>
<feature type="compositionally biased region" description="Basic and acidic residues" evidence="1">
    <location>
        <begin position="73"/>
        <end position="88"/>
    </location>
</feature>
<protein>
    <submittedName>
        <fullName evidence="2">Uncharacterized protein</fullName>
    </submittedName>
</protein>
<sequence length="96" mass="10389">MGHRAPISYERIDGQHTLHYSHCGAASLKLKHGISAESPFGGDDTGSKWAKQLLAELTDGLERDAIDSHLAGEDRLSPVVEPKPRATEAIKGVMTR</sequence>
<accession>A0AAV3SSB6</accession>
<dbReference type="Proteomes" id="UP001501425">
    <property type="component" value="Unassembled WGS sequence"/>
</dbReference>
<name>A0AAV3SSB6_9EURY</name>
<evidence type="ECO:0000313" key="3">
    <source>
        <dbReference type="Proteomes" id="UP001501425"/>
    </source>
</evidence>